<dbReference type="PANTHER" id="PTHR38340">
    <property type="entry name" value="S-LAYER PROTEIN"/>
    <property type="match status" value="1"/>
</dbReference>
<dbReference type="EMBL" id="FWFZ01000014">
    <property type="protein sequence ID" value="SLN60471.1"/>
    <property type="molecule type" value="Genomic_DNA"/>
</dbReference>
<dbReference type="Pfam" id="PF04151">
    <property type="entry name" value="PPC"/>
    <property type="match status" value="1"/>
</dbReference>
<organism evidence="4 5">
    <name type="scientific">Roseisalinus antarcticus</name>
    <dbReference type="NCBI Taxonomy" id="254357"/>
    <lineage>
        <taxon>Bacteria</taxon>
        <taxon>Pseudomonadati</taxon>
        <taxon>Pseudomonadota</taxon>
        <taxon>Alphaproteobacteria</taxon>
        <taxon>Rhodobacterales</taxon>
        <taxon>Roseobacteraceae</taxon>
        <taxon>Roseisalinus</taxon>
    </lineage>
</organism>
<evidence type="ECO:0000313" key="4">
    <source>
        <dbReference type="EMBL" id="SLN60471.1"/>
    </source>
</evidence>
<dbReference type="InterPro" id="IPR001343">
    <property type="entry name" value="Hemolysn_Ca-bd"/>
</dbReference>
<keyword evidence="5" id="KW-1185">Reference proteome</keyword>
<proteinExistence type="predicted"/>
<evidence type="ECO:0000259" key="3">
    <source>
        <dbReference type="Pfam" id="PF04151"/>
    </source>
</evidence>
<feature type="domain" description="Peptidase C-terminal archaeal/bacterial" evidence="3">
    <location>
        <begin position="96"/>
        <end position="176"/>
    </location>
</feature>
<dbReference type="AlphaFoldDB" id="A0A1Y5THH4"/>
<dbReference type="PANTHER" id="PTHR38340:SF1">
    <property type="entry name" value="S-LAYER PROTEIN"/>
    <property type="match status" value="1"/>
</dbReference>
<dbReference type="InterPro" id="IPR050557">
    <property type="entry name" value="RTX_toxin/Mannuronan_C5-epim"/>
</dbReference>
<dbReference type="GO" id="GO:0005509">
    <property type="term" value="F:calcium ion binding"/>
    <property type="evidence" value="ECO:0007669"/>
    <property type="project" value="InterPro"/>
</dbReference>
<dbReference type="PRINTS" id="PR00313">
    <property type="entry name" value="CABNDNGRPT"/>
</dbReference>
<dbReference type="NCBIfam" id="NF038127">
    <property type="entry name" value="FDP_fam"/>
    <property type="match status" value="1"/>
</dbReference>
<dbReference type="InterPro" id="IPR011049">
    <property type="entry name" value="Serralysin-like_metalloprot_C"/>
</dbReference>
<dbReference type="Proteomes" id="UP000193900">
    <property type="component" value="Unassembled WGS sequence"/>
</dbReference>
<gene>
    <name evidence="4" type="primary">hlyA_3</name>
    <name evidence="4" type="ORF">ROA7023_02809</name>
</gene>
<evidence type="ECO:0000256" key="2">
    <source>
        <dbReference type="ARBA" id="ARBA00022525"/>
    </source>
</evidence>
<reference evidence="4 5" key="1">
    <citation type="submission" date="2017-03" db="EMBL/GenBank/DDBJ databases">
        <authorList>
            <person name="Afonso C.L."/>
            <person name="Miller P.J."/>
            <person name="Scott M.A."/>
            <person name="Spackman E."/>
            <person name="Goraichik I."/>
            <person name="Dimitrov K.M."/>
            <person name="Suarez D.L."/>
            <person name="Swayne D.E."/>
        </authorList>
    </citation>
    <scope>NUCLEOTIDE SEQUENCE [LARGE SCALE GENOMIC DNA]</scope>
    <source>
        <strain evidence="4 5">CECT 7023</strain>
    </source>
</reference>
<dbReference type="InterPro" id="IPR007280">
    <property type="entry name" value="Peptidase_C_arc/bac"/>
</dbReference>
<sequence>MPIQVVKTRSASGTSQDDFFLVNGPGDFTIYGGGGNDRVWNAPTLWKVTPGASPGTSVDIDNVNAWLLQDSDNILKATSVPHLSFLFQPAQAGFMYYKIHIKAGETITLDTDSLSDNKAGLDTELMIYDPSFATRVAYNDDGTSGDPSEPDWPGTGVTDSFLSYTAPATGTYYVVIGNNGWFDGDEEFLLHISHTDRPIRGVTWSNNIVAYGGDGNDHMSGTPGPDTMYGGSDHDRMTLGKGNDSASGGDGNDTIWTGSGNDTARGWKGNDKIFWAGVTTTAKGMRATIRSSAGRATTRSMADRATTRCLAETATTRSRADQATTVPLAVRATTESPAIPATTICAAGRATTGSLSRTAPTR</sequence>
<evidence type="ECO:0000313" key="5">
    <source>
        <dbReference type="Proteomes" id="UP000193900"/>
    </source>
</evidence>
<keyword evidence="2" id="KW-0964">Secreted</keyword>
<dbReference type="Gene3D" id="2.60.120.380">
    <property type="match status" value="1"/>
</dbReference>
<accession>A0A1Y5THH4</accession>
<dbReference type="SUPFAM" id="SSF51120">
    <property type="entry name" value="beta-Roll"/>
    <property type="match status" value="1"/>
</dbReference>
<dbReference type="Gene3D" id="2.160.20.160">
    <property type="match status" value="1"/>
</dbReference>
<dbReference type="GO" id="GO:0005576">
    <property type="term" value="C:extracellular region"/>
    <property type="evidence" value="ECO:0007669"/>
    <property type="project" value="UniProtKB-SubCell"/>
</dbReference>
<evidence type="ECO:0000256" key="1">
    <source>
        <dbReference type="ARBA" id="ARBA00004613"/>
    </source>
</evidence>
<dbReference type="Pfam" id="PF00353">
    <property type="entry name" value="HemolysinCabind"/>
    <property type="match status" value="3"/>
</dbReference>
<name>A0A1Y5THH4_9RHOB</name>
<comment type="subcellular location">
    <subcellularLocation>
        <location evidence="1">Secreted</location>
    </subcellularLocation>
</comment>
<protein>
    <submittedName>
        <fullName evidence="4">Hemolysin, chromosomal</fullName>
    </submittedName>
</protein>